<dbReference type="KEGG" id="ppel:H6H00_28175"/>
<organism evidence="5 6">
    <name type="scientific">Pseudonocardia petroleophila</name>
    <dbReference type="NCBI Taxonomy" id="37331"/>
    <lineage>
        <taxon>Bacteria</taxon>
        <taxon>Bacillati</taxon>
        <taxon>Actinomycetota</taxon>
        <taxon>Actinomycetes</taxon>
        <taxon>Pseudonocardiales</taxon>
        <taxon>Pseudonocardiaceae</taxon>
        <taxon>Pseudonocardia</taxon>
    </lineage>
</organism>
<dbReference type="GO" id="GO:0003700">
    <property type="term" value="F:DNA-binding transcription factor activity"/>
    <property type="evidence" value="ECO:0007669"/>
    <property type="project" value="InterPro"/>
</dbReference>
<keyword evidence="6" id="KW-1185">Reference proteome</keyword>
<evidence type="ECO:0000256" key="2">
    <source>
        <dbReference type="ARBA" id="ARBA00023125"/>
    </source>
</evidence>
<evidence type="ECO:0000313" key="5">
    <source>
        <dbReference type="EMBL" id="QNG55899.1"/>
    </source>
</evidence>
<evidence type="ECO:0000256" key="3">
    <source>
        <dbReference type="ARBA" id="ARBA00023163"/>
    </source>
</evidence>
<dbReference type="AlphaFoldDB" id="A0A7G7MSY8"/>
<dbReference type="PROSITE" id="PS50995">
    <property type="entry name" value="HTH_MARR_2"/>
    <property type="match status" value="1"/>
</dbReference>
<reference evidence="5 6" key="1">
    <citation type="submission" date="2020-08" db="EMBL/GenBank/DDBJ databases">
        <authorList>
            <person name="Mo P."/>
        </authorList>
    </citation>
    <scope>NUCLEOTIDE SEQUENCE [LARGE SCALE GENOMIC DNA]</scope>
    <source>
        <strain evidence="5 6">CGMCC 4.1532</strain>
    </source>
</reference>
<keyword evidence="2 5" id="KW-0238">DNA-binding</keyword>
<dbReference type="GO" id="GO:0003677">
    <property type="term" value="F:DNA binding"/>
    <property type="evidence" value="ECO:0007669"/>
    <property type="project" value="UniProtKB-KW"/>
</dbReference>
<dbReference type="EMBL" id="CP060131">
    <property type="protein sequence ID" value="QNG55899.1"/>
    <property type="molecule type" value="Genomic_DNA"/>
</dbReference>
<evidence type="ECO:0000259" key="4">
    <source>
        <dbReference type="PROSITE" id="PS50995"/>
    </source>
</evidence>
<dbReference type="SMART" id="SM00347">
    <property type="entry name" value="HTH_MARR"/>
    <property type="match status" value="1"/>
</dbReference>
<evidence type="ECO:0000313" key="6">
    <source>
        <dbReference type="Proteomes" id="UP000515728"/>
    </source>
</evidence>
<dbReference type="Proteomes" id="UP000515728">
    <property type="component" value="Chromosome"/>
</dbReference>
<sequence>MEERLNTVSMLGQAYSLLGFQIVEGVVGAGFPQKPKHSAVFAQISPDGSRLTDLARKANMTPQSMGELVDELVDMGYVVRRRDPGDGRAKLIVLTQRGRDAVAAGRQTIDGIEDQVIEILGERGHRELRVLLSKLLDATNE</sequence>
<dbReference type="Gene3D" id="1.10.10.10">
    <property type="entry name" value="Winged helix-like DNA-binding domain superfamily/Winged helix DNA-binding domain"/>
    <property type="match status" value="1"/>
</dbReference>
<proteinExistence type="predicted"/>
<dbReference type="Pfam" id="PF12802">
    <property type="entry name" value="MarR_2"/>
    <property type="match status" value="1"/>
</dbReference>
<dbReference type="InterPro" id="IPR036388">
    <property type="entry name" value="WH-like_DNA-bd_sf"/>
</dbReference>
<dbReference type="InterPro" id="IPR036390">
    <property type="entry name" value="WH_DNA-bd_sf"/>
</dbReference>
<evidence type="ECO:0000256" key="1">
    <source>
        <dbReference type="ARBA" id="ARBA00023015"/>
    </source>
</evidence>
<dbReference type="InterPro" id="IPR052526">
    <property type="entry name" value="HTH-type_Bedaq_tolerance"/>
</dbReference>
<accession>A0A7G7MSY8</accession>
<feature type="domain" description="HTH marR-type" evidence="4">
    <location>
        <begin position="1"/>
        <end position="137"/>
    </location>
</feature>
<name>A0A7G7MSY8_9PSEU</name>
<dbReference type="InterPro" id="IPR000835">
    <property type="entry name" value="HTH_MarR-typ"/>
</dbReference>
<dbReference type="PANTHER" id="PTHR39515:SF2">
    <property type="entry name" value="HTH-TYPE TRANSCRIPTIONAL REGULATOR RV0880"/>
    <property type="match status" value="1"/>
</dbReference>
<dbReference type="SUPFAM" id="SSF46785">
    <property type="entry name" value="Winged helix' DNA-binding domain"/>
    <property type="match status" value="1"/>
</dbReference>
<dbReference type="PROSITE" id="PS01117">
    <property type="entry name" value="HTH_MARR_1"/>
    <property type="match status" value="1"/>
</dbReference>
<dbReference type="PANTHER" id="PTHR39515">
    <property type="entry name" value="CONSERVED PROTEIN"/>
    <property type="match status" value="1"/>
</dbReference>
<keyword evidence="1" id="KW-0805">Transcription regulation</keyword>
<protein>
    <submittedName>
        <fullName evidence="5">Winged helix DNA-binding protein</fullName>
    </submittedName>
</protein>
<keyword evidence="3" id="KW-0804">Transcription</keyword>
<dbReference type="InterPro" id="IPR023187">
    <property type="entry name" value="Tscrpt_reg_MarR-type_CS"/>
</dbReference>
<gene>
    <name evidence="5" type="ORF">H6H00_28175</name>
</gene>